<keyword evidence="3" id="KW-1185">Reference proteome</keyword>
<feature type="domain" description="Aminotransferase-like plant mobile" evidence="1">
    <location>
        <begin position="159"/>
        <end position="508"/>
    </location>
</feature>
<dbReference type="PANTHER" id="PTHR46033">
    <property type="entry name" value="PROTEIN MAIN-LIKE 2"/>
    <property type="match status" value="1"/>
</dbReference>
<dbReference type="PANTHER" id="PTHR46033:SF67">
    <property type="entry name" value="AMINOTRANSFERASE-LIKE, PLANT MOBILE DOMAIN FAMILY PROTEIN"/>
    <property type="match status" value="1"/>
</dbReference>
<reference evidence="2 3" key="1">
    <citation type="submission" date="2022-03" db="EMBL/GenBank/DDBJ databases">
        <authorList>
            <person name="Nunn A."/>
            <person name="Chopra R."/>
            <person name="Nunn A."/>
            <person name="Contreras Garrido A."/>
        </authorList>
    </citation>
    <scope>NUCLEOTIDE SEQUENCE [LARGE SCALE GENOMIC DNA]</scope>
</reference>
<dbReference type="AlphaFoldDB" id="A0AAU9RBQ0"/>
<gene>
    <name evidence="2" type="ORF">TAV2_LOCUS1100</name>
</gene>
<dbReference type="Proteomes" id="UP000836841">
    <property type="component" value="Chromosome 1"/>
</dbReference>
<evidence type="ECO:0000313" key="2">
    <source>
        <dbReference type="EMBL" id="CAH2036362.1"/>
    </source>
</evidence>
<dbReference type="InterPro" id="IPR019557">
    <property type="entry name" value="AminoTfrase-like_pln_mobile"/>
</dbReference>
<protein>
    <recommendedName>
        <fullName evidence="1">Aminotransferase-like plant mobile domain-containing protein</fullName>
    </recommendedName>
</protein>
<proteinExistence type="predicted"/>
<evidence type="ECO:0000313" key="3">
    <source>
        <dbReference type="Proteomes" id="UP000836841"/>
    </source>
</evidence>
<dbReference type="GO" id="GO:0010073">
    <property type="term" value="P:meristem maintenance"/>
    <property type="evidence" value="ECO:0007669"/>
    <property type="project" value="InterPro"/>
</dbReference>
<dbReference type="EMBL" id="OU466857">
    <property type="protein sequence ID" value="CAH2036362.1"/>
    <property type="molecule type" value="Genomic_DNA"/>
</dbReference>
<evidence type="ECO:0000259" key="1">
    <source>
        <dbReference type="Pfam" id="PF10536"/>
    </source>
</evidence>
<accession>A0AAU9RBQ0</accession>
<name>A0AAU9RBQ0_THLAR</name>
<dbReference type="Pfam" id="PF10536">
    <property type="entry name" value="PMD"/>
    <property type="match status" value="1"/>
</dbReference>
<organism evidence="2 3">
    <name type="scientific">Thlaspi arvense</name>
    <name type="common">Field penny-cress</name>
    <dbReference type="NCBI Taxonomy" id="13288"/>
    <lineage>
        <taxon>Eukaryota</taxon>
        <taxon>Viridiplantae</taxon>
        <taxon>Streptophyta</taxon>
        <taxon>Embryophyta</taxon>
        <taxon>Tracheophyta</taxon>
        <taxon>Spermatophyta</taxon>
        <taxon>Magnoliopsida</taxon>
        <taxon>eudicotyledons</taxon>
        <taxon>Gunneridae</taxon>
        <taxon>Pentapetalae</taxon>
        <taxon>rosids</taxon>
        <taxon>malvids</taxon>
        <taxon>Brassicales</taxon>
        <taxon>Brassicaceae</taxon>
        <taxon>Thlaspideae</taxon>
        <taxon>Thlaspi</taxon>
    </lineage>
</organism>
<sequence>MNVKQLSTFSLYDFLCPYLLLQRPLLAFTIHSTLDQCNPRFGLSKSLIFLLLHLLHRLEEMSKASSSSQHTEKFLIEERESVMVSEKGHSLRKTHFLKPFVASDNGCSGVAELPRERLSVSSSELVKRLPSRDSFSGATFRILARKMEALHEPIWKKAGIFEAIKASTYTITKNLTLICSVAEKWCPGTKSFVFPWGEATITLEDVMVLLGFSVLGSPVFAPLETSETRDSAEKLEKVRLMHYRTAKGCVTQTPWMSSFFGRGGHREHEAFLVMWLSLYVFPAKSRRSISRHVIPMAVRLARGERIALAPAVLASLYRDLDRVSGFGREECDGRVNLKSLFKLVQVWTWERFKDTRPEPREIPKGEPRIAQWDSLQQRSANVRWSFDDFDWRPYTKPLKNWNPLRFYVDEAIWVTVEDSLDDEFASFARCVRVSHLVGDGFAESYYPNRVAMQFGLAQDLPAFVPRHSNFTEKEAWDDYNKPLDGLKLYMPSRLAQGSVTARYKDWWMRSVSEYLSSEDMQIESTKTLNARNTFDDDDDDDDDDVSPKVLPLCHVVEKLEEGFPAKCRRSRMSRLAKKDKTGALVSSSWKMDKTSEGLKNRRSNYQSVQMKRAHEDDDQIYMDEEDEYITIARRICSKKMYDSDAENTGGDAFEQLAKRRRKFQVLDSDDDSGSCQKLASVKLEQKDEDDDETEGTAQKKMQIFDDEVDVNGNTEEEKSMIDDGSKRATCWLHEYEEKDRCFEKRKEDIFERLKQRKIAIKEKELDLEARIMNMEKTLAEIREWKSRGNQMIKNEFGSTLNFTDLKLFKRIDSVWSIKVHSGSIVQDTGCMRQDEEDNSLDIAQIMRQIEEALTKSLLQVKSDGDEGMRQRNEETGSKDYKMKPILQILLLGQWNPVIMSLMYVEPNVEKMTMVDHDIYEPRWCHSWRKGELRKLDPAFKADNNELSPRQKLASGGANGDETSKAYKSMVLSSSDDSNIHISVGYGSIVCFMIMASKAKKL</sequence>
<dbReference type="InterPro" id="IPR044824">
    <property type="entry name" value="MAIN-like"/>
</dbReference>